<feature type="non-terminal residue" evidence="1">
    <location>
        <position position="1"/>
    </location>
</feature>
<evidence type="ECO:0000313" key="2">
    <source>
        <dbReference type="Proteomes" id="UP000265520"/>
    </source>
</evidence>
<protein>
    <submittedName>
        <fullName evidence="1">Uncharacterized protein</fullName>
    </submittedName>
</protein>
<sequence length="49" mass="5073">GSAPATCARRGVGCARRNKDADGALAPATCARRRVGCARRSARTCAHFV</sequence>
<name>A0A392SFI0_9FABA</name>
<accession>A0A392SFI0</accession>
<comment type="caution">
    <text evidence="1">The sequence shown here is derived from an EMBL/GenBank/DDBJ whole genome shotgun (WGS) entry which is preliminary data.</text>
</comment>
<dbReference type="Proteomes" id="UP000265520">
    <property type="component" value="Unassembled WGS sequence"/>
</dbReference>
<keyword evidence="2" id="KW-1185">Reference proteome</keyword>
<evidence type="ECO:0000313" key="1">
    <source>
        <dbReference type="EMBL" id="MCI47409.1"/>
    </source>
</evidence>
<dbReference type="AlphaFoldDB" id="A0A392SFI0"/>
<organism evidence="1 2">
    <name type="scientific">Trifolium medium</name>
    <dbReference type="NCBI Taxonomy" id="97028"/>
    <lineage>
        <taxon>Eukaryota</taxon>
        <taxon>Viridiplantae</taxon>
        <taxon>Streptophyta</taxon>
        <taxon>Embryophyta</taxon>
        <taxon>Tracheophyta</taxon>
        <taxon>Spermatophyta</taxon>
        <taxon>Magnoliopsida</taxon>
        <taxon>eudicotyledons</taxon>
        <taxon>Gunneridae</taxon>
        <taxon>Pentapetalae</taxon>
        <taxon>rosids</taxon>
        <taxon>fabids</taxon>
        <taxon>Fabales</taxon>
        <taxon>Fabaceae</taxon>
        <taxon>Papilionoideae</taxon>
        <taxon>50 kb inversion clade</taxon>
        <taxon>NPAAA clade</taxon>
        <taxon>Hologalegina</taxon>
        <taxon>IRL clade</taxon>
        <taxon>Trifolieae</taxon>
        <taxon>Trifolium</taxon>
    </lineage>
</organism>
<dbReference type="EMBL" id="LXQA010372113">
    <property type="protein sequence ID" value="MCI47409.1"/>
    <property type="molecule type" value="Genomic_DNA"/>
</dbReference>
<reference evidence="1 2" key="1">
    <citation type="journal article" date="2018" name="Front. Plant Sci.">
        <title>Red Clover (Trifolium pratense) and Zigzag Clover (T. medium) - A Picture of Genomic Similarities and Differences.</title>
        <authorList>
            <person name="Dluhosova J."/>
            <person name="Istvanek J."/>
            <person name="Nedelnik J."/>
            <person name="Repkova J."/>
        </authorList>
    </citation>
    <scope>NUCLEOTIDE SEQUENCE [LARGE SCALE GENOMIC DNA]</scope>
    <source>
        <strain evidence="2">cv. 10/8</strain>
        <tissue evidence="1">Leaf</tissue>
    </source>
</reference>
<proteinExistence type="predicted"/>